<dbReference type="Proteomes" id="UP000504635">
    <property type="component" value="Unplaced"/>
</dbReference>
<reference evidence="3" key="1">
    <citation type="submission" date="2025-08" db="UniProtKB">
        <authorList>
            <consortium name="RefSeq"/>
        </authorList>
    </citation>
    <scope>IDENTIFICATION</scope>
    <source>
        <tissue evidence="3">Gonads</tissue>
    </source>
</reference>
<dbReference type="AlphaFoldDB" id="A0A6J2Y7S3"/>
<accession>A0A6J2Y7S3</accession>
<name>A0A6J2Y7S3_SITOR</name>
<dbReference type="KEGG" id="soy:115884647"/>
<sequence>MPYFAKAFIIAQGYIESRAFSKSIKDMAIDMEALEDLEVGIMINGKPINNIRYADDTALLAGNEKDLQCLVDRVSSISQSHGLKININKTKFMIISKQNIENIRIQVEDQNIERIRRFKYLGCWLADKWDPDEEIKHRIEIARNTFFKIKTLLCNRDLNLTTR</sequence>
<dbReference type="GeneID" id="115884647"/>
<dbReference type="InParanoid" id="A0A6J2Y7S3"/>
<dbReference type="Pfam" id="PF00078">
    <property type="entry name" value="RVT_1"/>
    <property type="match status" value="1"/>
</dbReference>
<evidence type="ECO:0000313" key="2">
    <source>
        <dbReference type="Proteomes" id="UP000504635"/>
    </source>
</evidence>
<dbReference type="InterPro" id="IPR043502">
    <property type="entry name" value="DNA/RNA_pol_sf"/>
</dbReference>
<proteinExistence type="predicted"/>
<keyword evidence="2" id="KW-1185">Reference proteome</keyword>
<dbReference type="PANTHER" id="PTHR47027">
    <property type="entry name" value="REVERSE TRANSCRIPTASE DOMAIN-CONTAINING PROTEIN"/>
    <property type="match status" value="1"/>
</dbReference>
<dbReference type="RefSeq" id="XP_030759164.1">
    <property type="nucleotide sequence ID" value="XM_030903304.1"/>
</dbReference>
<feature type="domain" description="Reverse transcriptase" evidence="1">
    <location>
        <begin position="47"/>
        <end position="124"/>
    </location>
</feature>
<dbReference type="OrthoDB" id="6631388at2759"/>
<dbReference type="GO" id="GO:0071897">
    <property type="term" value="P:DNA biosynthetic process"/>
    <property type="evidence" value="ECO:0007669"/>
    <property type="project" value="UniProtKB-ARBA"/>
</dbReference>
<evidence type="ECO:0000259" key="1">
    <source>
        <dbReference type="Pfam" id="PF00078"/>
    </source>
</evidence>
<dbReference type="SUPFAM" id="SSF56672">
    <property type="entry name" value="DNA/RNA polymerases"/>
    <property type="match status" value="1"/>
</dbReference>
<dbReference type="InterPro" id="IPR000477">
    <property type="entry name" value="RT_dom"/>
</dbReference>
<evidence type="ECO:0000313" key="3">
    <source>
        <dbReference type="RefSeq" id="XP_030759164.1"/>
    </source>
</evidence>
<gene>
    <name evidence="3" type="primary">LOC115884647</name>
</gene>
<dbReference type="PANTHER" id="PTHR47027:SF8">
    <property type="entry name" value="RIBONUCLEASE H"/>
    <property type="match status" value="1"/>
</dbReference>
<organism evidence="2 3">
    <name type="scientific">Sitophilus oryzae</name>
    <name type="common">Rice weevil</name>
    <name type="synonym">Curculio oryzae</name>
    <dbReference type="NCBI Taxonomy" id="7048"/>
    <lineage>
        <taxon>Eukaryota</taxon>
        <taxon>Metazoa</taxon>
        <taxon>Ecdysozoa</taxon>
        <taxon>Arthropoda</taxon>
        <taxon>Hexapoda</taxon>
        <taxon>Insecta</taxon>
        <taxon>Pterygota</taxon>
        <taxon>Neoptera</taxon>
        <taxon>Endopterygota</taxon>
        <taxon>Coleoptera</taxon>
        <taxon>Polyphaga</taxon>
        <taxon>Cucujiformia</taxon>
        <taxon>Curculionidae</taxon>
        <taxon>Dryophthorinae</taxon>
        <taxon>Sitophilus</taxon>
    </lineage>
</organism>
<protein>
    <submittedName>
        <fullName evidence="3">Uncharacterized protein LOC115884647</fullName>
    </submittedName>
</protein>